<dbReference type="Proteomes" id="UP000321291">
    <property type="component" value="Chromosome"/>
</dbReference>
<dbReference type="EMBL" id="CP042434">
    <property type="protein sequence ID" value="QEC73933.1"/>
    <property type="molecule type" value="Genomic_DNA"/>
</dbReference>
<organism evidence="1 2">
    <name type="scientific">Arachidicoccus ginsenosidivorans</name>
    <dbReference type="NCBI Taxonomy" id="496057"/>
    <lineage>
        <taxon>Bacteria</taxon>
        <taxon>Pseudomonadati</taxon>
        <taxon>Bacteroidota</taxon>
        <taxon>Chitinophagia</taxon>
        <taxon>Chitinophagales</taxon>
        <taxon>Chitinophagaceae</taxon>
        <taxon>Arachidicoccus</taxon>
    </lineage>
</organism>
<evidence type="ECO:0000313" key="1">
    <source>
        <dbReference type="EMBL" id="QEC73933.1"/>
    </source>
</evidence>
<accession>A0A5B8VRN2</accession>
<protein>
    <submittedName>
        <fullName evidence="1">Uncharacterized protein</fullName>
    </submittedName>
</protein>
<name>A0A5B8VRN2_9BACT</name>
<dbReference type="RefSeq" id="WP_146787313.1">
    <property type="nucleotide sequence ID" value="NZ_CP042434.1"/>
</dbReference>
<evidence type="ECO:0000313" key="2">
    <source>
        <dbReference type="Proteomes" id="UP000321291"/>
    </source>
</evidence>
<keyword evidence="2" id="KW-1185">Reference proteome</keyword>
<proteinExistence type="predicted"/>
<gene>
    <name evidence="1" type="ORF">FSB73_21960</name>
</gene>
<sequence length="79" mass="9230">MRQDNETNLNLLYLENNSIKKRESGGKEVKKIHVTADGGDLSNYRIKLWKSGIQISNTYYTTTFIMSTRYVQKENKKII</sequence>
<dbReference type="AlphaFoldDB" id="A0A5B8VRN2"/>
<reference evidence="1 2" key="1">
    <citation type="journal article" date="2017" name="Int. J. Syst. Evol. Microbiol.">
        <title>Arachidicoccus ginsenosidivorans sp. nov., with ginsenoside-converting activity isolated from ginseng cultivating soil.</title>
        <authorList>
            <person name="Siddiqi M.Z."/>
            <person name="Aslam Z."/>
            <person name="Im W.T."/>
        </authorList>
    </citation>
    <scope>NUCLEOTIDE SEQUENCE [LARGE SCALE GENOMIC DNA]</scope>
    <source>
        <strain evidence="1 2">Gsoil 809</strain>
    </source>
</reference>
<dbReference type="KEGG" id="agi:FSB73_21960"/>